<evidence type="ECO:0000313" key="3">
    <source>
        <dbReference type="Proteomes" id="UP000030355"/>
    </source>
</evidence>
<protein>
    <submittedName>
        <fullName evidence="2">Putative high light inducible protein</fullName>
    </submittedName>
</protein>
<evidence type="ECO:0000256" key="1">
    <source>
        <dbReference type="SAM" id="Phobius"/>
    </source>
</evidence>
<reference evidence="3" key="1">
    <citation type="journal article" date="2014" name="Sci. Data">
        <title>Genomes of diverse isolates of the marine cyanobacterium Prochlorococcus.</title>
        <authorList>
            <person name="Biller S."/>
            <person name="Berube P."/>
            <person name="Thompson J."/>
            <person name="Kelly L."/>
            <person name="Roggensack S."/>
            <person name="Awad L."/>
            <person name="Roache-Johnson K."/>
            <person name="Ding H."/>
            <person name="Giovannoni S.J."/>
            <person name="Moore L.R."/>
            <person name="Chisholm S.W."/>
        </authorList>
    </citation>
    <scope>NUCLEOTIDE SEQUENCE [LARGE SCALE GENOMIC DNA]</scope>
    <source>
        <strain evidence="3">MIT 9201</strain>
    </source>
</reference>
<feature type="transmembrane region" description="Helical" evidence="1">
    <location>
        <begin position="24"/>
        <end position="43"/>
    </location>
</feature>
<dbReference type="STRING" id="93057.EU95_2027"/>
<dbReference type="RefSeq" id="WP_032523092.1">
    <property type="nucleotide sequence ID" value="NZ_CP138977.1"/>
</dbReference>
<dbReference type="Proteomes" id="UP000030355">
    <property type="component" value="Unassembled WGS sequence"/>
</dbReference>
<organism evidence="2 3">
    <name type="scientific">Prochlorococcus marinus str. MIT 9201</name>
    <dbReference type="NCBI Taxonomy" id="93057"/>
    <lineage>
        <taxon>Bacteria</taxon>
        <taxon>Bacillati</taxon>
        <taxon>Cyanobacteriota</taxon>
        <taxon>Cyanophyceae</taxon>
        <taxon>Synechococcales</taxon>
        <taxon>Prochlorococcaceae</taxon>
        <taxon>Prochlorococcus</taxon>
    </lineage>
</organism>
<dbReference type="OrthoDB" id="541897at2"/>
<name>A0A0A2A0I8_PROMR</name>
<keyword evidence="1" id="KW-0472">Membrane</keyword>
<evidence type="ECO:0000313" key="2">
    <source>
        <dbReference type="EMBL" id="KGF94381.1"/>
    </source>
</evidence>
<accession>A0A0A2A0I8</accession>
<dbReference type="EMBL" id="JNAL01000019">
    <property type="protein sequence ID" value="KGF94381.1"/>
    <property type="molecule type" value="Genomic_DNA"/>
</dbReference>
<keyword evidence="1" id="KW-0812">Transmembrane</keyword>
<sequence length="47" mass="5052">MENKNKSRNIDPQKVRAENLNGKFALVGLIALVGAYITTGQIVPGVI</sequence>
<gene>
    <name evidence="2" type="ORF">EU95_2027</name>
</gene>
<proteinExistence type="predicted"/>
<comment type="caution">
    <text evidence="2">The sequence shown here is derived from an EMBL/GenBank/DDBJ whole genome shotgun (WGS) entry which is preliminary data.</text>
</comment>
<dbReference type="AlphaFoldDB" id="A0A0A2A0I8"/>
<keyword evidence="1" id="KW-1133">Transmembrane helix</keyword>